<keyword evidence="7" id="KW-0067">ATP-binding</keyword>
<dbReference type="FunFam" id="2.10.25.10:FF:000002">
    <property type="entry name" value="Latent-transforming growth factor beta-binding protein 3"/>
    <property type="match status" value="1"/>
</dbReference>
<feature type="domain" description="Protein kinase" evidence="12">
    <location>
        <begin position="444"/>
        <end position="729"/>
    </location>
</feature>
<feature type="transmembrane region" description="Helical" evidence="11">
    <location>
        <begin position="374"/>
        <end position="396"/>
    </location>
</feature>
<reference evidence="14" key="1">
    <citation type="submission" date="2015-07" db="EMBL/GenBank/DDBJ databases">
        <title>Transcriptome Assembly of Anthurium amnicola.</title>
        <authorList>
            <person name="Suzuki J."/>
        </authorList>
    </citation>
    <scope>NUCLEOTIDE SEQUENCE</scope>
</reference>
<evidence type="ECO:0000256" key="7">
    <source>
        <dbReference type="ARBA" id="ARBA00022840"/>
    </source>
</evidence>
<evidence type="ECO:0000256" key="6">
    <source>
        <dbReference type="ARBA" id="ARBA00022741"/>
    </source>
</evidence>
<dbReference type="InterPro" id="IPR000719">
    <property type="entry name" value="Prot_kinase_dom"/>
</dbReference>
<dbReference type="SUPFAM" id="SSF57196">
    <property type="entry name" value="EGF/Laminin"/>
    <property type="match status" value="1"/>
</dbReference>
<keyword evidence="3 10" id="KW-0245">EGF-like domain</keyword>
<sequence>MPGNVRRQVHAVAGGLDMALQRAPLPLFPLLPFLLLVQLPWLNPISPSTATTHPSPDCPKRCGNVSLPFPFGIGPGCSRDLNFNIYCDDSATPQKPYLFSNHSNIEVLNITLSEGEIRIYKTMAFECYNSSGFRVDNSTGYINLNGSMYRLSDTRNVFTGIGCNLAAFIFGEGKSRYMSGCASSCITEDSVEKGSCFGRGCCQTSISQGLNFYEVLFLTLINQSDIWGFNPCSFAFVAEEGAYTFDPSDLNGTNLIDKFPTGVPMVLDWVVGPESCESAMRNKSSYACVSANSVCSNASNASGYRCNCSTGYEGNPYILHGCQDINECEGSNNCPRNGICKNTPGNYTCSCPKGTKLDSATNECQKKKFAASTLALGLSIGLVLCVILGSWIYCGLQRRKAMISRQIFFEQNGGLLLKQQISSGNRGTFKIYTIEEIERATNKFDKQMILGQGGEGTVYRGTLDDDRVVAIKKPRIIEESHRDGFAREMLILSQINHKNVVKLLGCCLEADIPMLVSEFISNGTLFHYLHREKHRSPISFAERIRIATEAAEALNYLHAEADPPIVHGDVKSANMLLDDKYMVKISDFGASKLTPMDKAQFVTLVQGTYGYLDPESLQTQQLTTKSDVYSFGVILAELLTGKMALYSEGCEQQKSLALNFVLAVKDNTLLMIIDAEICNEEHIELLYDVARLASRCLSTRGEERPSMKEVAKELEGIRSILLAQGAPYMVNETEPLLERPNNYENITSTYFDTTNDLLEMGGR</sequence>
<dbReference type="Pfam" id="PF13947">
    <property type="entry name" value="GUB_WAK_bind"/>
    <property type="match status" value="1"/>
</dbReference>
<dbReference type="CDD" id="cd00054">
    <property type="entry name" value="EGF_CA"/>
    <property type="match status" value="1"/>
</dbReference>
<protein>
    <submittedName>
        <fullName evidence="14">Wall-associated receptor kinase 2</fullName>
    </submittedName>
</protein>
<dbReference type="SMART" id="SM00220">
    <property type="entry name" value="S_TKc"/>
    <property type="match status" value="1"/>
</dbReference>
<dbReference type="SMART" id="SM00179">
    <property type="entry name" value="EGF_CA"/>
    <property type="match status" value="1"/>
</dbReference>
<keyword evidence="9" id="KW-0325">Glycoprotein</keyword>
<keyword evidence="14" id="KW-0418">Kinase</keyword>
<dbReference type="PROSITE" id="PS00108">
    <property type="entry name" value="PROTEIN_KINASE_ST"/>
    <property type="match status" value="1"/>
</dbReference>
<evidence type="ECO:0000256" key="4">
    <source>
        <dbReference type="ARBA" id="ARBA00022679"/>
    </source>
</evidence>
<dbReference type="SMART" id="SM00181">
    <property type="entry name" value="EGF"/>
    <property type="match status" value="2"/>
</dbReference>
<dbReference type="InterPro" id="IPR000152">
    <property type="entry name" value="EGF-type_Asp/Asn_hydroxyl_site"/>
</dbReference>
<dbReference type="InterPro" id="IPR045274">
    <property type="entry name" value="WAK-like"/>
</dbReference>
<comment type="caution">
    <text evidence="10">Lacks conserved residue(s) required for the propagation of feature annotation.</text>
</comment>
<dbReference type="GO" id="GO:0007166">
    <property type="term" value="P:cell surface receptor signaling pathway"/>
    <property type="evidence" value="ECO:0007669"/>
    <property type="project" value="InterPro"/>
</dbReference>
<dbReference type="GO" id="GO:0005886">
    <property type="term" value="C:plasma membrane"/>
    <property type="evidence" value="ECO:0007669"/>
    <property type="project" value="TreeGrafter"/>
</dbReference>
<evidence type="ECO:0000259" key="13">
    <source>
        <dbReference type="PROSITE" id="PS50026"/>
    </source>
</evidence>
<evidence type="ECO:0000256" key="1">
    <source>
        <dbReference type="ARBA" id="ARBA00004479"/>
    </source>
</evidence>
<evidence type="ECO:0000256" key="2">
    <source>
        <dbReference type="ARBA" id="ARBA00022527"/>
    </source>
</evidence>
<dbReference type="Gene3D" id="1.10.510.10">
    <property type="entry name" value="Transferase(Phosphotransferase) domain 1"/>
    <property type="match status" value="1"/>
</dbReference>
<evidence type="ECO:0000256" key="10">
    <source>
        <dbReference type="PROSITE-ProRule" id="PRU00076"/>
    </source>
</evidence>
<dbReference type="InterPro" id="IPR001881">
    <property type="entry name" value="EGF-like_Ca-bd_dom"/>
</dbReference>
<keyword evidence="11" id="KW-0812">Transmembrane</keyword>
<dbReference type="FunFam" id="3.30.200.20:FF:000337">
    <property type="entry name" value="Wall-associated receptor kinase 3"/>
    <property type="match status" value="1"/>
</dbReference>
<gene>
    <name evidence="14" type="primary">WAK2_16</name>
    <name evidence="14" type="ORF">g.95759</name>
</gene>
<keyword evidence="2" id="KW-0723">Serine/threonine-protein kinase</keyword>
<dbReference type="InterPro" id="IPR049883">
    <property type="entry name" value="NOTCH1_EGF-like"/>
</dbReference>
<dbReference type="GO" id="GO:0005524">
    <property type="term" value="F:ATP binding"/>
    <property type="evidence" value="ECO:0007669"/>
    <property type="project" value="UniProtKB-KW"/>
</dbReference>
<organism evidence="14">
    <name type="scientific">Anthurium amnicola</name>
    <dbReference type="NCBI Taxonomy" id="1678845"/>
    <lineage>
        <taxon>Eukaryota</taxon>
        <taxon>Viridiplantae</taxon>
        <taxon>Streptophyta</taxon>
        <taxon>Embryophyta</taxon>
        <taxon>Tracheophyta</taxon>
        <taxon>Spermatophyta</taxon>
        <taxon>Magnoliopsida</taxon>
        <taxon>Liliopsida</taxon>
        <taxon>Araceae</taxon>
        <taxon>Pothoideae</taxon>
        <taxon>Potheae</taxon>
        <taxon>Anthurium</taxon>
    </lineage>
</organism>
<evidence type="ECO:0000259" key="12">
    <source>
        <dbReference type="PROSITE" id="PS50011"/>
    </source>
</evidence>
<dbReference type="InterPro" id="IPR025287">
    <property type="entry name" value="WAK_GUB"/>
</dbReference>
<dbReference type="InterPro" id="IPR000742">
    <property type="entry name" value="EGF"/>
</dbReference>
<dbReference type="PROSITE" id="PS50011">
    <property type="entry name" value="PROTEIN_KINASE_DOM"/>
    <property type="match status" value="1"/>
</dbReference>
<feature type="domain" description="EGF-like" evidence="13">
    <location>
        <begin position="324"/>
        <end position="361"/>
    </location>
</feature>
<dbReference type="Gene3D" id="2.10.25.10">
    <property type="entry name" value="Laminin"/>
    <property type="match status" value="2"/>
</dbReference>
<dbReference type="EMBL" id="GDJX01022112">
    <property type="protein sequence ID" value="JAT45824.1"/>
    <property type="molecule type" value="Transcribed_RNA"/>
</dbReference>
<evidence type="ECO:0000256" key="8">
    <source>
        <dbReference type="ARBA" id="ARBA00023157"/>
    </source>
</evidence>
<dbReference type="GO" id="GO:0004674">
    <property type="term" value="F:protein serine/threonine kinase activity"/>
    <property type="evidence" value="ECO:0007669"/>
    <property type="project" value="UniProtKB-KW"/>
</dbReference>
<dbReference type="PROSITE" id="PS50026">
    <property type="entry name" value="EGF_3"/>
    <property type="match status" value="1"/>
</dbReference>
<dbReference type="FunFam" id="1.10.510.10:FF:000084">
    <property type="entry name" value="Wall-associated receptor kinase 2"/>
    <property type="match status" value="1"/>
</dbReference>
<accession>A0A1D1XTW4</accession>
<dbReference type="PANTHER" id="PTHR27005">
    <property type="entry name" value="WALL-ASSOCIATED RECEPTOR KINASE-LIKE 21"/>
    <property type="match status" value="1"/>
</dbReference>
<evidence type="ECO:0000256" key="9">
    <source>
        <dbReference type="ARBA" id="ARBA00023180"/>
    </source>
</evidence>
<evidence type="ECO:0000256" key="3">
    <source>
        <dbReference type="ARBA" id="ARBA00022536"/>
    </source>
</evidence>
<dbReference type="PANTHER" id="PTHR27005:SF479">
    <property type="entry name" value="OS06G0706600 PROTEIN"/>
    <property type="match status" value="1"/>
</dbReference>
<keyword evidence="11" id="KW-1133">Transmembrane helix</keyword>
<dbReference type="InterPro" id="IPR011009">
    <property type="entry name" value="Kinase-like_dom_sf"/>
</dbReference>
<keyword evidence="8" id="KW-1015">Disulfide bond</keyword>
<dbReference type="PROSITE" id="PS01187">
    <property type="entry name" value="EGF_CA"/>
    <property type="match status" value="1"/>
</dbReference>
<keyword evidence="14" id="KW-0675">Receptor</keyword>
<dbReference type="AlphaFoldDB" id="A0A1D1XTW4"/>
<evidence type="ECO:0000313" key="14">
    <source>
        <dbReference type="EMBL" id="JAT45824.1"/>
    </source>
</evidence>
<dbReference type="InterPro" id="IPR018097">
    <property type="entry name" value="EGF_Ca-bd_CS"/>
</dbReference>
<dbReference type="GO" id="GO:0030247">
    <property type="term" value="F:polysaccharide binding"/>
    <property type="evidence" value="ECO:0007669"/>
    <property type="project" value="InterPro"/>
</dbReference>
<comment type="subcellular location">
    <subcellularLocation>
        <location evidence="1">Membrane</location>
        <topology evidence="1">Single-pass type I membrane protein</topology>
    </subcellularLocation>
</comment>
<keyword evidence="6" id="KW-0547">Nucleotide-binding</keyword>
<dbReference type="Gene3D" id="3.30.200.20">
    <property type="entry name" value="Phosphorylase Kinase, domain 1"/>
    <property type="match status" value="1"/>
</dbReference>
<dbReference type="CDD" id="cd14066">
    <property type="entry name" value="STKc_IRAK"/>
    <property type="match status" value="1"/>
</dbReference>
<evidence type="ECO:0000256" key="5">
    <source>
        <dbReference type="ARBA" id="ARBA00022729"/>
    </source>
</evidence>
<dbReference type="Pfam" id="PF07645">
    <property type="entry name" value="EGF_CA"/>
    <property type="match status" value="1"/>
</dbReference>
<keyword evidence="11" id="KW-0472">Membrane</keyword>
<name>A0A1D1XTW4_9ARAE</name>
<dbReference type="SUPFAM" id="SSF56112">
    <property type="entry name" value="Protein kinase-like (PK-like)"/>
    <property type="match status" value="1"/>
</dbReference>
<dbReference type="GO" id="GO:0005509">
    <property type="term" value="F:calcium ion binding"/>
    <property type="evidence" value="ECO:0007669"/>
    <property type="project" value="InterPro"/>
</dbReference>
<keyword evidence="4" id="KW-0808">Transferase</keyword>
<dbReference type="PROSITE" id="PS00010">
    <property type="entry name" value="ASX_HYDROXYL"/>
    <property type="match status" value="1"/>
</dbReference>
<evidence type="ECO:0000256" key="11">
    <source>
        <dbReference type="SAM" id="Phobius"/>
    </source>
</evidence>
<dbReference type="InterPro" id="IPR008271">
    <property type="entry name" value="Ser/Thr_kinase_AS"/>
</dbReference>
<proteinExistence type="predicted"/>
<dbReference type="Pfam" id="PF00069">
    <property type="entry name" value="Pkinase"/>
    <property type="match status" value="1"/>
</dbReference>
<keyword evidence="5" id="KW-0732">Signal</keyword>